<organism evidence="1 2">
    <name type="scientific">Rhodnius prolixus</name>
    <name type="common">Triatomid bug</name>
    <dbReference type="NCBI Taxonomy" id="13249"/>
    <lineage>
        <taxon>Eukaryota</taxon>
        <taxon>Metazoa</taxon>
        <taxon>Ecdysozoa</taxon>
        <taxon>Arthropoda</taxon>
        <taxon>Hexapoda</taxon>
        <taxon>Insecta</taxon>
        <taxon>Pterygota</taxon>
        <taxon>Neoptera</taxon>
        <taxon>Paraneoptera</taxon>
        <taxon>Hemiptera</taxon>
        <taxon>Heteroptera</taxon>
        <taxon>Panheteroptera</taxon>
        <taxon>Cimicomorpha</taxon>
        <taxon>Reduviidae</taxon>
        <taxon>Triatominae</taxon>
        <taxon>Rhodnius</taxon>
    </lineage>
</organism>
<dbReference type="EMBL" id="ACPB03014514">
    <property type="status" value="NOT_ANNOTATED_CDS"/>
    <property type="molecule type" value="Genomic_DNA"/>
</dbReference>
<dbReference type="EnsemblMetazoa" id="RPRC013741-RA">
    <property type="protein sequence ID" value="RPRC013741-PA"/>
    <property type="gene ID" value="RPRC013741"/>
</dbReference>
<reference evidence="1" key="1">
    <citation type="submission" date="2015-05" db="UniProtKB">
        <authorList>
            <consortium name="EnsemblMetazoa"/>
        </authorList>
    </citation>
    <scope>IDENTIFICATION</scope>
</reference>
<name>T1IBS1_RHOPR</name>
<protein>
    <submittedName>
        <fullName evidence="1">Uncharacterized protein</fullName>
    </submittedName>
</protein>
<dbReference type="Proteomes" id="UP000015103">
    <property type="component" value="Unassembled WGS sequence"/>
</dbReference>
<sequence length="183" mass="19858">MNLVLILVSICATVNSQVSVDPTGKVDNSAKETKNVKSVVDQKVEDEQLIKQVFGEINRAVNDKVIKGASGKGFAVVEEAGKGEKEKKIEVVKNVATTQGMLKTEAGGQGSKISEVPKELEKQVMDVESKKNIALDVIKSGNEAINKGVEQPASNVISVHEYLPVYSVQMIPASLYLQRSWYL</sequence>
<evidence type="ECO:0000313" key="1">
    <source>
        <dbReference type="EnsemblMetazoa" id="RPRC013741-PA"/>
    </source>
</evidence>
<keyword evidence="2" id="KW-1185">Reference proteome</keyword>
<dbReference type="InParanoid" id="T1IBS1"/>
<dbReference type="VEuPathDB" id="VectorBase:RPRC013741"/>
<proteinExistence type="predicted"/>
<accession>T1IBS1</accession>
<dbReference type="AlphaFoldDB" id="T1IBS1"/>
<dbReference type="HOGENOM" id="CLU_1476943_0_0_1"/>
<evidence type="ECO:0000313" key="2">
    <source>
        <dbReference type="Proteomes" id="UP000015103"/>
    </source>
</evidence>